<evidence type="ECO:0008006" key="4">
    <source>
        <dbReference type="Google" id="ProtNLM"/>
    </source>
</evidence>
<feature type="transmembrane region" description="Helical" evidence="1">
    <location>
        <begin position="95"/>
        <end position="112"/>
    </location>
</feature>
<keyword evidence="1" id="KW-1133">Transmembrane helix</keyword>
<dbReference type="Proteomes" id="UP000295818">
    <property type="component" value="Unassembled WGS sequence"/>
</dbReference>
<proteinExistence type="predicted"/>
<dbReference type="EMBL" id="SLWM01000031">
    <property type="protein sequence ID" value="TCO11365.1"/>
    <property type="molecule type" value="Genomic_DNA"/>
</dbReference>
<organism evidence="2 3">
    <name type="scientific">Kribbella orskensis</name>
    <dbReference type="NCBI Taxonomy" id="2512216"/>
    <lineage>
        <taxon>Bacteria</taxon>
        <taxon>Bacillati</taxon>
        <taxon>Actinomycetota</taxon>
        <taxon>Actinomycetes</taxon>
        <taxon>Propionibacteriales</taxon>
        <taxon>Kribbellaceae</taxon>
        <taxon>Kribbella</taxon>
    </lineage>
</organism>
<protein>
    <recommendedName>
        <fullName evidence="4">DUF1700 domain-containing protein</fullName>
    </recommendedName>
</protein>
<keyword evidence="1" id="KW-0812">Transmembrane</keyword>
<dbReference type="NCBIfam" id="NF038403">
    <property type="entry name" value="perm_prefix_1"/>
    <property type="match status" value="1"/>
</dbReference>
<comment type="caution">
    <text evidence="2">The sequence shown here is derived from an EMBL/GenBank/DDBJ whole genome shotgun (WGS) entry which is preliminary data.</text>
</comment>
<dbReference type="InterPro" id="IPR047928">
    <property type="entry name" value="Perm_prefix_1"/>
</dbReference>
<feature type="transmembrane region" description="Helical" evidence="1">
    <location>
        <begin position="195"/>
        <end position="215"/>
    </location>
</feature>
<feature type="transmembrane region" description="Helical" evidence="1">
    <location>
        <begin position="164"/>
        <end position="189"/>
    </location>
</feature>
<evidence type="ECO:0000313" key="2">
    <source>
        <dbReference type="EMBL" id="TCO11365.1"/>
    </source>
</evidence>
<dbReference type="Pfam" id="PF22564">
    <property type="entry name" value="HAAS"/>
    <property type="match status" value="1"/>
</dbReference>
<name>A0ABY2BA51_9ACTN</name>
<gene>
    <name evidence="2" type="ORF">EV644_13128</name>
</gene>
<evidence type="ECO:0000256" key="1">
    <source>
        <dbReference type="SAM" id="Phobius"/>
    </source>
</evidence>
<dbReference type="RefSeq" id="WP_132196234.1">
    <property type="nucleotide sequence ID" value="NZ_SLWM01000031.1"/>
</dbReference>
<evidence type="ECO:0000313" key="3">
    <source>
        <dbReference type="Proteomes" id="UP000295818"/>
    </source>
</evidence>
<sequence>MGGHGLTPQASTHAQARVDAYLGELTRLLRGPRRRVAQILAELRDGLDQAIADRTTDGRTEDQAVDSAIDRFGTPQAVADAFAGELVTAYDRHTIAWYIATGPLVGIWWLLLLQPHPWRAGLVALLTAIPVLPLIAAAIATAAGTFATTGRLIRWLPEASPDRALTATIAIVALALAGDLTVITLYLWSGAPLRASAILAIGASLIRIACSVVVLRHAALMRRGSTGADPGPTGRNDAHR</sequence>
<keyword evidence="3" id="KW-1185">Reference proteome</keyword>
<feature type="transmembrane region" description="Helical" evidence="1">
    <location>
        <begin position="118"/>
        <end position="143"/>
    </location>
</feature>
<reference evidence="2 3" key="1">
    <citation type="journal article" date="2015" name="Stand. Genomic Sci.">
        <title>Genomic Encyclopedia of Bacterial and Archaeal Type Strains, Phase III: the genomes of soil and plant-associated and newly described type strains.</title>
        <authorList>
            <person name="Whitman W.B."/>
            <person name="Woyke T."/>
            <person name="Klenk H.P."/>
            <person name="Zhou Y."/>
            <person name="Lilburn T.G."/>
            <person name="Beck B.J."/>
            <person name="De Vos P."/>
            <person name="Vandamme P."/>
            <person name="Eisen J.A."/>
            <person name="Garrity G."/>
            <person name="Hugenholtz P."/>
            <person name="Kyrpides N.C."/>
        </authorList>
    </citation>
    <scope>NUCLEOTIDE SEQUENCE [LARGE SCALE GENOMIC DNA]</scope>
    <source>
        <strain evidence="2 3">VKM Ac-2538</strain>
    </source>
</reference>
<keyword evidence="1" id="KW-0472">Membrane</keyword>
<accession>A0ABY2BA51</accession>